<dbReference type="EMBL" id="KB201180">
    <property type="protein sequence ID" value="ESO99041.1"/>
    <property type="molecule type" value="Genomic_DNA"/>
</dbReference>
<dbReference type="OMA" id="MENFEAR"/>
<dbReference type="CTD" id="20234557"/>
<dbReference type="HOGENOM" id="CLU_1697511_0_0_1"/>
<feature type="domain" description="PWWP" evidence="4">
    <location>
        <begin position="53"/>
        <end position="113"/>
    </location>
</feature>
<sequence length="155" mass="17474">MSESQTSDSDGFLSPELSASPDKNSDRFKPLMMKIQTNNVNKCVTTDGRKLHVNDIIWGKIQGFPWWPGRVMSITITKRDNGLIIAQLAHVAWFGSSTRSHMPCDEIFPFLEDFKVRYNKKKRGPYKLAIRQATMAARRTSGDGSLDTGIQHVDS</sequence>
<dbReference type="GO" id="GO:0003682">
    <property type="term" value="F:chromatin binding"/>
    <property type="evidence" value="ECO:0007669"/>
    <property type="project" value="TreeGrafter"/>
</dbReference>
<dbReference type="PANTHER" id="PTHR16112:SF22">
    <property type="entry name" value="PWWP DOMAIN-CONTAINING 2B"/>
    <property type="match status" value="1"/>
</dbReference>
<evidence type="ECO:0000313" key="6">
    <source>
        <dbReference type="Proteomes" id="UP000030746"/>
    </source>
</evidence>
<dbReference type="Proteomes" id="UP000030746">
    <property type="component" value="Unassembled WGS sequence"/>
</dbReference>
<dbReference type="RefSeq" id="XP_009050247.1">
    <property type="nucleotide sequence ID" value="XM_009051999.1"/>
</dbReference>
<dbReference type="GeneID" id="20234557"/>
<evidence type="ECO:0000256" key="3">
    <source>
        <dbReference type="SAM" id="MobiDB-lite"/>
    </source>
</evidence>
<gene>
    <name evidence="5" type="ORF">LOTGIDRAFT_142303</name>
</gene>
<keyword evidence="1" id="KW-0805">Transcription regulation</keyword>
<dbReference type="Gene3D" id="2.30.30.140">
    <property type="match status" value="1"/>
</dbReference>
<dbReference type="FunFam" id="2.30.30.140:FF:000036">
    <property type="entry name" value="PWWP domain-containing protein 2A"/>
    <property type="match status" value="1"/>
</dbReference>
<dbReference type="CDD" id="cd20140">
    <property type="entry name" value="PWWP_PWWP2"/>
    <property type="match status" value="1"/>
</dbReference>
<dbReference type="AlphaFoldDB" id="V4AZ80"/>
<dbReference type="GO" id="GO:0005634">
    <property type="term" value="C:nucleus"/>
    <property type="evidence" value="ECO:0007669"/>
    <property type="project" value="TreeGrafter"/>
</dbReference>
<evidence type="ECO:0000313" key="5">
    <source>
        <dbReference type="EMBL" id="ESO99041.1"/>
    </source>
</evidence>
<name>V4AZ80_LOTGI</name>
<evidence type="ECO:0000259" key="4">
    <source>
        <dbReference type="PROSITE" id="PS50812"/>
    </source>
</evidence>
<keyword evidence="6" id="KW-1185">Reference proteome</keyword>
<reference evidence="5 6" key="1">
    <citation type="journal article" date="2013" name="Nature">
        <title>Insights into bilaterian evolution from three spiralian genomes.</title>
        <authorList>
            <person name="Simakov O."/>
            <person name="Marletaz F."/>
            <person name="Cho S.J."/>
            <person name="Edsinger-Gonzales E."/>
            <person name="Havlak P."/>
            <person name="Hellsten U."/>
            <person name="Kuo D.H."/>
            <person name="Larsson T."/>
            <person name="Lv J."/>
            <person name="Arendt D."/>
            <person name="Savage R."/>
            <person name="Osoegawa K."/>
            <person name="de Jong P."/>
            <person name="Grimwood J."/>
            <person name="Chapman J.A."/>
            <person name="Shapiro H."/>
            <person name="Aerts A."/>
            <person name="Otillar R.P."/>
            <person name="Terry A.Y."/>
            <person name="Boore J.L."/>
            <person name="Grigoriev I.V."/>
            <person name="Lindberg D.R."/>
            <person name="Seaver E.C."/>
            <person name="Weisblat D.A."/>
            <person name="Putnam N.H."/>
            <person name="Rokhsar D.S."/>
        </authorList>
    </citation>
    <scope>NUCLEOTIDE SEQUENCE [LARGE SCALE GENOMIC DNA]</scope>
</reference>
<evidence type="ECO:0000256" key="1">
    <source>
        <dbReference type="ARBA" id="ARBA00023015"/>
    </source>
</evidence>
<dbReference type="OrthoDB" id="5964980at2759"/>
<dbReference type="PANTHER" id="PTHR16112">
    <property type="entry name" value="METHYL-CPG BINDING PROTEIN, DROSOPHILA"/>
    <property type="match status" value="1"/>
</dbReference>
<evidence type="ECO:0000256" key="2">
    <source>
        <dbReference type="ARBA" id="ARBA00023163"/>
    </source>
</evidence>
<dbReference type="GO" id="GO:0010369">
    <property type="term" value="C:chromocenter"/>
    <property type="evidence" value="ECO:0007669"/>
    <property type="project" value="TreeGrafter"/>
</dbReference>
<dbReference type="PROSITE" id="PS50812">
    <property type="entry name" value="PWWP"/>
    <property type="match status" value="1"/>
</dbReference>
<organism evidence="5 6">
    <name type="scientific">Lottia gigantea</name>
    <name type="common">Giant owl limpet</name>
    <dbReference type="NCBI Taxonomy" id="225164"/>
    <lineage>
        <taxon>Eukaryota</taxon>
        <taxon>Metazoa</taxon>
        <taxon>Spiralia</taxon>
        <taxon>Lophotrochozoa</taxon>
        <taxon>Mollusca</taxon>
        <taxon>Gastropoda</taxon>
        <taxon>Patellogastropoda</taxon>
        <taxon>Lottioidea</taxon>
        <taxon>Lottiidae</taxon>
        <taxon>Lottia</taxon>
    </lineage>
</organism>
<accession>V4AZ80</accession>
<dbReference type="SUPFAM" id="SSF63748">
    <property type="entry name" value="Tudor/PWWP/MBT"/>
    <property type="match status" value="1"/>
</dbReference>
<proteinExistence type="predicted"/>
<keyword evidence="2" id="KW-0804">Transcription</keyword>
<dbReference type="SMART" id="SM00293">
    <property type="entry name" value="PWWP"/>
    <property type="match status" value="1"/>
</dbReference>
<dbReference type="Pfam" id="PF00855">
    <property type="entry name" value="PWWP"/>
    <property type="match status" value="1"/>
</dbReference>
<protein>
    <recommendedName>
        <fullName evidence="4">PWWP domain-containing protein</fullName>
    </recommendedName>
</protein>
<feature type="region of interest" description="Disordered" evidence="3">
    <location>
        <begin position="1"/>
        <end position="25"/>
    </location>
</feature>
<dbReference type="InterPro" id="IPR000313">
    <property type="entry name" value="PWWP_dom"/>
</dbReference>
<dbReference type="KEGG" id="lgi:LOTGIDRAFT_142303"/>